<dbReference type="Proteomes" id="UP001281410">
    <property type="component" value="Unassembled WGS sequence"/>
</dbReference>
<name>A0AAE0A3N6_9ROSI</name>
<evidence type="ECO:0000313" key="11">
    <source>
        <dbReference type="Proteomes" id="UP001281410"/>
    </source>
</evidence>
<sequence length="65" mass="7415">MSSYIHDDVLDSLPGEKHQTDINVTGNDQSNNPLLGYGWAGLFRKYLVDSPYMWWPANLVQVSLF</sequence>
<evidence type="ECO:0000313" key="10">
    <source>
        <dbReference type="EMBL" id="KAK3200043.1"/>
    </source>
</evidence>
<dbReference type="PANTHER" id="PTHR22601">
    <property type="entry name" value="ISP4 LIKE PROTEIN"/>
    <property type="match status" value="1"/>
</dbReference>
<protein>
    <submittedName>
        <fullName evidence="10">Uncharacterized protein</fullName>
    </submittedName>
</protein>
<comment type="similarity">
    <text evidence="2">Belongs to the oligopeptide OPT transporter (TC 2.A.67.1) family.</text>
</comment>
<keyword evidence="5" id="KW-0571">Peptide transport</keyword>
<evidence type="ECO:0000256" key="5">
    <source>
        <dbReference type="ARBA" id="ARBA00022856"/>
    </source>
</evidence>
<evidence type="ECO:0000256" key="3">
    <source>
        <dbReference type="ARBA" id="ARBA00022448"/>
    </source>
</evidence>
<comment type="subcellular location">
    <subcellularLocation>
        <location evidence="1">Membrane</location>
        <topology evidence="1">Multi-pass membrane protein</topology>
    </subcellularLocation>
</comment>
<accession>A0AAE0A3N6</accession>
<keyword evidence="8" id="KW-0472">Membrane</keyword>
<keyword evidence="4" id="KW-0812">Transmembrane</keyword>
<feature type="non-terminal residue" evidence="10">
    <location>
        <position position="65"/>
    </location>
</feature>
<gene>
    <name evidence="10" type="ORF">Dsin_023458</name>
</gene>
<dbReference type="GO" id="GO:0016020">
    <property type="term" value="C:membrane"/>
    <property type="evidence" value="ECO:0007669"/>
    <property type="project" value="UniProtKB-SubCell"/>
</dbReference>
<evidence type="ECO:0000256" key="7">
    <source>
        <dbReference type="ARBA" id="ARBA00022989"/>
    </source>
</evidence>
<feature type="region of interest" description="Disordered" evidence="9">
    <location>
        <begin position="1"/>
        <end position="26"/>
    </location>
</feature>
<proteinExistence type="inferred from homology"/>
<evidence type="ECO:0000256" key="9">
    <source>
        <dbReference type="SAM" id="MobiDB-lite"/>
    </source>
</evidence>
<dbReference type="Pfam" id="PF03169">
    <property type="entry name" value="OPT"/>
    <property type="match status" value="1"/>
</dbReference>
<keyword evidence="6" id="KW-0653">Protein transport</keyword>
<dbReference type="AlphaFoldDB" id="A0AAE0A3N6"/>
<evidence type="ECO:0000256" key="8">
    <source>
        <dbReference type="ARBA" id="ARBA00023136"/>
    </source>
</evidence>
<dbReference type="EMBL" id="JANJYJ010000007">
    <property type="protein sequence ID" value="KAK3200043.1"/>
    <property type="molecule type" value="Genomic_DNA"/>
</dbReference>
<dbReference type="InterPro" id="IPR004813">
    <property type="entry name" value="OPT"/>
</dbReference>
<comment type="caution">
    <text evidence="10">The sequence shown here is derived from an EMBL/GenBank/DDBJ whole genome shotgun (WGS) entry which is preliminary data.</text>
</comment>
<keyword evidence="3" id="KW-0813">Transport</keyword>
<feature type="compositionally biased region" description="Basic and acidic residues" evidence="9">
    <location>
        <begin position="1"/>
        <end position="20"/>
    </location>
</feature>
<dbReference type="GO" id="GO:0035673">
    <property type="term" value="F:oligopeptide transmembrane transporter activity"/>
    <property type="evidence" value="ECO:0007669"/>
    <property type="project" value="InterPro"/>
</dbReference>
<keyword evidence="7" id="KW-1133">Transmembrane helix</keyword>
<dbReference type="GO" id="GO:0015031">
    <property type="term" value="P:protein transport"/>
    <property type="evidence" value="ECO:0007669"/>
    <property type="project" value="UniProtKB-KW"/>
</dbReference>
<evidence type="ECO:0000256" key="1">
    <source>
        <dbReference type="ARBA" id="ARBA00004141"/>
    </source>
</evidence>
<reference evidence="10" key="1">
    <citation type="journal article" date="2023" name="Plant J.">
        <title>Genome sequences and population genomics provide insights into the demographic history, inbreeding, and mutation load of two 'living fossil' tree species of Dipteronia.</title>
        <authorList>
            <person name="Feng Y."/>
            <person name="Comes H.P."/>
            <person name="Chen J."/>
            <person name="Zhu S."/>
            <person name="Lu R."/>
            <person name="Zhang X."/>
            <person name="Li P."/>
            <person name="Qiu J."/>
            <person name="Olsen K.M."/>
            <person name="Qiu Y."/>
        </authorList>
    </citation>
    <scope>NUCLEOTIDE SEQUENCE</scope>
    <source>
        <strain evidence="10">NBL</strain>
    </source>
</reference>
<dbReference type="InterPro" id="IPR004648">
    <property type="entry name" value="Oligpept_transpt"/>
</dbReference>
<organism evidence="10 11">
    <name type="scientific">Dipteronia sinensis</name>
    <dbReference type="NCBI Taxonomy" id="43782"/>
    <lineage>
        <taxon>Eukaryota</taxon>
        <taxon>Viridiplantae</taxon>
        <taxon>Streptophyta</taxon>
        <taxon>Embryophyta</taxon>
        <taxon>Tracheophyta</taxon>
        <taxon>Spermatophyta</taxon>
        <taxon>Magnoliopsida</taxon>
        <taxon>eudicotyledons</taxon>
        <taxon>Gunneridae</taxon>
        <taxon>Pentapetalae</taxon>
        <taxon>rosids</taxon>
        <taxon>malvids</taxon>
        <taxon>Sapindales</taxon>
        <taxon>Sapindaceae</taxon>
        <taxon>Hippocastanoideae</taxon>
        <taxon>Acereae</taxon>
        <taxon>Dipteronia</taxon>
    </lineage>
</organism>
<evidence type="ECO:0000256" key="4">
    <source>
        <dbReference type="ARBA" id="ARBA00022692"/>
    </source>
</evidence>
<evidence type="ECO:0000256" key="6">
    <source>
        <dbReference type="ARBA" id="ARBA00022927"/>
    </source>
</evidence>
<keyword evidence="11" id="KW-1185">Reference proteome</keyword>
<evidence type="ECO:0000256" key="2">
    <source>
        <dbReference type="ARBA" id="ARBA00005484"/>
    </source>
</evidence>